<protein>
    <submittedName>
        <fullName evidence="3">Phage tail tape measure protein</fullName>
    </submittedName>
</protein>
<proteinExistence type="predicted"/>
<organism evidence="2 3">
    <name type="scientific">Toxocara canis</name>
    <name type="common">Canine roundworm</name>
    <dbReference type="NCBI Taxonomy" id="6265"/>
    <lineage>
        <taxon>Eukaryota</taxon>
        <taxon>Metazoa</taxon>
        <taxon>Ecdysozoa</taxon>
        <taxon>Nematoda</taxon>
        <taxon>Chromadorea</taxon>
        <taxon>Rhabditida</taxon>
        <taxon>Spirurina</taxon>
        <taxon>Ascaridomorpha</taxon>
        <taxon>Ascaridoidea</taxon>
        <taxon>Toxocaridae</taxon>
        <taxon>Toxocara</taxon>
    </lineage>
</organism>
<keyword evidence="2" id="KW-1185">Reference proteome</keyword>
<evidence type="ECO:0000313" key="2">
    <source>
        <dbReference type="Proteomes" id="UP000050794"/>
    </source>
</evidence>
<name>A0A183U7X0_TOXCA</name>
<dbReference type="WBParaSite" id="TCNE_0000459001-mRNA-1">
    <property type="protein sequence ID" value="TCNE_0000459001-mRNA-1"/>
    <property type="gene ID" value="TCNE_0000459001"/>
</dbReference>
<sequence length="30" mass="3209">MLGMGRQVLQELAGGLPGIDEAMSFSQMIK</sequence>
<gene>
    <name evidence="1" type="ORF">TCNE_LOCUS4590</name>
</gene>
<evidence type="ECO:0000313" key="3">
    <source>
        <dbReference type="WBParaSite" id="TCNE_0000459001-mRNA-1"/>
    </source>
</evidence>
<dbReference type="Proteomes" id="UP000050794">
    <property type="component" value="Unassembled WGS sequence"/>
</dbReference>
<dbReference type="AlphaFoldDB" id="A0A183U7X0"/>
<reference evidence="3" key="1">
    <citation type="submission" date="2016-06" db="UniProtKB">
        <authorList>
            <consortium name="WormBaseParasite"/>
        </authorList>
    </citation>
    <scope>IDENTIFICATION</scope>
</reference>
<accession>A0A183U7X0</accession>
<evidence type="ECO:0000313" key="1">
    <source>
        <dbReference type="EMBL" id="VDM31017.1"/>
    </source>
</evidence>
<dbReference type="EMBL" id="UYWY01008118">
    <property type="protein sequence ID" value="VDM31017.1"/>
    <property type="molecule type" value="Genomic_DNA"/>
</dbReference>
<reference evidence="1 2" key="2">
    <citation type="submission" date="2018-11" db="EMBL/GenBank/DDBJ databases">
        <authorList>
            <consortium name="Pathogen Informatics"/>
        </authorList>
    </citation>
    <scope>NUCLEOTIDE SEQUENCE [LARGE SCALE GENOMIC DNA]</scope>
</reference>